<dbReference type="Proteomes" id="UP000287188">
    <property type="component" value="Unassembled WGS sequence"/>
</dbReference>
<dbReference type="AlphaFoldDB" id="A0A402AP05"/>
<feature type="domain" description="Methyltransferase" evidence="1">
    <location>
        <begin position="46"/>
        <end position="117"/>
    </location>
</feature>
<accession>A0A402AP05</accession>
<name>A0A402AP05_9CHLR</name>
<gene>
    <name evidence="2" type="ORF">KDK_45650</name>
</gene>
<evidence type="ECO:0000313" key="3">
    <source>
        <dbReference type="Proteomes" id="UP000287188"/>
    </source>
</evidence>
<dbReference type="InterPro" id="IPR041698">
    <property type="entry name" value="Methyltransf_25"/>
</dbReference>
<dbReference type="CDD" id="cd02440">
    <property type="entry name" value="AdoMet_MTases"/>
    <property type="match status" value="1"/>
</dbReference>
<dbReference type="Gene3D" id="3.40.50.150">
    <property type="entry name" value="Vaccinia Virus protein VP39"/>
    <property type="match status" value="1"/>
</dbReference>
<proteinExistence type="predicted"/>
<dbReference type="SUPFAM" id="SSF53335">
    <property type="entry name" value="S-adenosyl-L-methionine-dependent methyltransferases"/>
    <property type="match status" value="1"/>
</dbReference>
<organism evidence="2 3">
    <name type="scientific">Dictyobacter kobayashii</name>
    <dbReference type="NCBI Taxonomy" id="2014872"/>
    <lineage>
        <taxon>Bacteria</taxon>
        <taxon>Bacillati</taxon>
        <taxon>Chloroflexota</taxon>
        <taxon>Ktedonobacteria</taxon>
        <taxon>Ktedonobacterales</taxon>
        <taxon>Dictyobacteraceae</taxon>
        <taxon>Dictyobacter</taxon>
    </lineage>
</organism>
<dbReference type="EMBL" id="BIFS01000001">
    <property type="protein sequence ID" value="GCE20765.1"/>
    <property type="molecule type" value="Genomic_DNA"/>
</dbReference>
<dbReference type="RefSeq" id="WP_126552385.1">
    <property type="nucleotide sequence ID" value="NZ_BIFS01000001.1"/>
</dbReference>
<reference evidence="3" key="1">
    <citation type="submission" date="2018-12" db="EMBL/GenBank/DDBJ databases">
        <title>Tengunoibacter tsumagoiensis gen. nov., sp. nov., Dictyobacter kobayashii sp. nov., D. alpinus sp. nov., and D. joshuensis sp. nov. and description of Dictyobacteraceae fam. nov. within the order Ktedonobacterales isolated from Tengu-no-mugimeshi.</title>
        <authorList>
            <person name="Wang C.M."/>
            <person name="Zheng Y."/>
            <person name="Sakai Y."/>
            <person name="Toyoda A."/>
            <person name="Minakuchi Y."/>
            <person name="Abe K."/>
            <person name="Yokota A."/>
            <person name="Yabe S."/>
        </authorList>
    </citation>
    <scope>NUCLEOTIDE SEQUENCE [LARGE SCALE GENOMIC DNA]</scope>
    <source>
        <strain evidence="3">Uno11</strain>
    </source>
</reference>
<sequence>MDLLDSAFAHPKGFAGRICAMIMGRATKQRNLWTISLLDLHPDERILEVGFGPGALIHAMATQAPGAFVAGIDASPLMVRQATRRNKKHIESNHVSLLEGSALVLPFEEGSFDLTLSGRNKTYRVSEYRFYNI</sequence>
<evidence type="ECO:0000313" key="2">
    <source>
        <dbReference type="EMBL" id="GCE20765.1"/>
    </source>
</evidence>
<comment type="caution">
    <text evidence="2">The sequence shown here is derived from an EMBL/GenBank/DDBJ whole genome shotgun (WGS) entry which is preliminary data.</text>
</comment>
<dbReference type="Pfam" id="PF13649">
    <property type="entry name" value="Methyltransf_25"/>
    <property type="match status" value="1"/>
</dbReference>
<evidence type="ECO:0000259" key="1">
    <source>
        <dbReference type="Pfam" id="PF13649"/>
    </source>
</evidence>
<dbReference type="InterPro" id="IPR029063">
    <property type="entry name" value="SAM-dependent_MTases_sf"/>
</dbReference>
<dbReference type="OrthoDB" id="43862at2"/>
<protein>
    <recommendedName>
        <fullName evidence="1">Methyltransferase domain-containing protein</fullName>
    </recommendedName>
</protein>
<keyword evidence="3" id="KW-1185">Reference proteome</keyword>